<evidence type="ECO:0000256" key="2">
    <source>
        <dbReference type="SAM" id="SignalP"/>
    </source>
</evidence>
<dbReference type="AlphaFoldDB" id="A0A512DTU1"/>
<protein>
    <recommendedName>
        <fullName evidence="5">ABC transporter substrate-binding protein</fullName>
    </recommendedName>
</protein>
<evidence type="ECO:0000313" key="4">
    <source>
        <dbReference type="Proteomes" id="UP000321523"/>
    </source>
</evidence>
<accession>A0A512DTU1</accession>
<dbReference type="Gene3D" id="3.40.190.10">
    <property type="entry name" value="Periplasmic binding protein-like II"/>
    <property type="match status" value="1"/>
</dbReference>
<evidence type="ECO:0000313" key="3">
    <source>
        <dbReference type="EMBL" id="GEO39892.1"/>
    </source>
</evidence>
<dbReference type="Gene3D" id="3.40.190.150">
    <property type="entry name" value="Bordetella uptake gene, domain 1"/>
    <property type="match status" value="1"/>
</dbReference>
<dbReference type="InterPro" id="IPR042100">
    <property type="entry name" value="Bug_dom1"/>
</dbReference>
<reference evidence="3 4" key="1">
    <citation type="submission" date="2019-07" db="EMBL/GenBank/DDBJ databases">
        <title>Whole genome shotgun sequence of Skermanella aerolata NBRC 106429.</title>
        <authorList>
            <person name="Hosoyama A."/>
            <person name="Uohara A."/>
            <person name="Ohji S."/>
            <person name="Ichikawa N."/>
        </authorList>
    </citation>
    <scope>NUCLEOTIDE SEQUENCE [LARGE SCALE GENOMIC DNA]</scope>
    <source>
        <strain evidence="3 4">NBRC 106429</strain>
    </source>
</reference>
<organism evidence="3 4">
    <name type="scientific">Skermanella aerolata</name>
    <dbReference type="NCBI Taxonomy" id="393310"/>
    <lineage>
        <taxon>Bacteria</taxon>
        <taxon>Pseudomonadati</taxon>
        <taxon>Pseudomonadota</taxon>
        <taxon>Alphaproteobacteria</taxon>
        <taxon>Rhodospirillales</taxon>
        <taxon>Azospirillaceae</taxon>
        <taxon>Skermanella</taxon>
    </lineage>
</organism>
<feature type="signal peptide" evidence="2">
    <location>
        <begin position="1"/>
        <end position="20"/>
    </location>
</feature>
<name>A0A512DTU1_9PROT</name>
<dbReference type="PANTHER" id="PTHR42928">
    <property type="entry name" value="TRICARBOXYLATE-BINDING PROTEIN"/>
    <property type="match status" value="1"/>
</dbReference>
<dbReference type="CDD" id="cd13576">
    <property type="entry name" value="PBP2_BugD_Asp"/>
    <property type="match status" value="1"/>
</dbReference>
<keyword evidence="4" id="KW-1185">Reference proteome</keyword>
<dbReference type="EMBL" id="BJYZ01000018">
    <property type="protein sequence ID" value="GEO39892.1"/>
    <property type="molecule type" value="Genomic_DNA"/>
</dbReference>
<dbReference type="PIRSF" id="PIRSF017082">
    <property type="entry name" value="YflP"/>
    <property type="match status" value="1"/>
</dbReference>
<gene>
    <name evidence="3" type="ORF">SAE02_40400</name>
</gene>
<feature type="chain" id="PRO_5021837871" description="ABC transporter substrate-binding protein" evidence="2">
    <location>
        <begin position="21"/>
        <end position="323"/>
    </location>
</feature>
<dbReference type="SUPFAM" id="SSF53850">
    <property type="entry name" value="Periplasmic binding protein-like II"/>
    <property type="match status" value="1"/>
</dbReference>
<comment type="caution">
    <text evidence="3">The sequence shown here is derived from an EMBL/GenBank/DDBJ whole genome shotgun (WGS) entry which is preliminary data.</text>
</comment>
<dbReference type="OrthoDB" id="7250553at2"/>
<evidence type="ECO:0008006" key="5">
    <source>
        <dbReference type="Google" id="ProtNLM"/>
    </source>
</evidence>
<keyword evidence="2" id="KW-0732">Signal</keyword>
<proteinExistence type="inferred from homology"/>
<dbReference type="Pfam" id="PF03401">
    <property type="entry name" value="TctC"/>
    <property type="match status" value="1"/>
</dbReference>
<evidence type="ECO:0000256" key="1">
    <source>
        <dbReference type="ARBA" id="ARBA00006987"/>
    </source>
</evidence>
<comment type="similarity">
    <text evidence="1">Belongs to the UPF0065 (bug) family.</text>
</comment>
<dbReference type="PANTHER" id="PTHR42928:SF5">
    <property type="entry name" value="BLR1237 PROTEIN"/>
    <property type="match status" value="1"/>
</dbReference>
<dbReference type="RefSeq" id="WP_044434437.1">
    <property type="nucleotide sequence ID" value="NZ_BJYZ01000018.1"/>
</dbReference>
<dbReference type="Proteomes" id="UP000321523">
    <property type="component" value="Unassembled WGS sequence"/>
</dbReference>
<dbReference type="InterPro" id="IPR005064">
    <property type="entry name" value="BUG"/>
</dbReference>
<sequence length="323" mass="33870">MHRLALAAAAFLVAGTTAGAAADYPSKTITVMVPHAAGGPTDTVARLVTESMTRTLGQQLVVENQGGAGGTLGTGRASRADPDGYTLLLHHVALASSASLYRKLPFDPATSFVGVGLITDVPMTIVGKADLKPDNIGELLDYIRANKDQVTYAHAGVGSASHLCGMLFQDAIDVQMTTVSYKGTGPAMTDLLGGQVEVMCDQTTNTVGHIKSGKIKSYAATTKSRLSVLPDLPTLDESGLKGFEVTIWHGLFAPKGTPGDIVDKLAAALQTALKDPRVVERFAQLGIEPVSPERATPAVLDQHLQSEIAKWKPVIQEAGIYAD</sequence>